<feature type="repeat" description="ARM" evidence="1">
    <location>
        <begin position="606"/>
        <end position="648"/>
    </location>
</feature>
<feature type="repeat" description="ARM" evidence="1">
    <location>
        <begin position="316"/>
        <end position="358"/>
    </location>
</feature>
<evidence type="ECO:0000256" key="2">
    <source>
        <dbReference type="SAM" id="MobiDB-lite"/>
    </source>
</evidence>
<evidence type="ECO:0000313" key="4">
    <source>
        <dbReference type="EMBL" id="CAD9512024.1"/>
    </source>
</evidence>
<feature type="region of interest" description="Disordered" evidence="2">
    <location>
        <begin position="782"/>
        <end position="916"/>
    </location>
</feature>
<dbReference type="Gene3D" id="1.25.10.10">
    <property type="entry name" value="Leucine-rich Repeat Variant"/>
    <property type="match status" value="4"/>
</dbReference>
<dbReference type="InterPro" id="IPR000225">
    <property type="entry name" value="Armadillo"/>
</dbReference>
<dbReference type="Pfam" id="PF00514">
    <property type="entry name" value="Arm"/>
    <property type="match status" value="1"/>
</dbReference>
<dbReference type="InterPro" id="IPR011989">
    <property type="entry name" value="ARM-like"/>
</dbReference>
<dbReference type="Pfam" id="PF25598">
    <property type="entry name" value="ARM_PUB"/>
    <property type="match status" value="1"/>
</dbReference>
<name>A0A7S2I950_9EUKA</name>
<proteinExistence type="predicted"/>
<dbReference type="AlphaFoldDB" id="A0A7S2I950"/>
<feature type="repeat" description="ARM" evidence="1">
    <location>
        <begin position="565"/>
        <end position="607"/>
    </location>
</feature>
<feature type="compositionally biased region" description="Polar residues" evidence="2">
    <location>
        <begin position="867"/>
        <end position="876"/>
    </location>
</feature>
<dbReference type="PANTHER" id="PTHR23315">
    <property type="entry name" value="U BOX DOMAIN-CONTAINING"/>
    <property type="match status" value="1"/>
</dbReference>
<dbReference type="PANTHER" id="PTHR23315:SF7">
    <property type="entry name" value="U-BOX DOMAIN-CONTAINING PROTEIN 4"/>
    <property type="match status" value="1"/>
</dbReference>
<feature type="region of interest" description="Disordered" evidence="2">
    <location>
        <begin position="39"/>
        <end position="67"/>
    </location>
</feature>
<reference evidence="4" key="1">
    <citation type="submission" date="2021-01" db="EMBL/GenBank/DDBJ databases">
        <authorList>
            <person name="Corre E."/>
            <person name="Pelletier E."/>
            <person name="Niang G."/>
            <person name="Scheremetjew M."/>
            <person name="Finn R."/>
            <person name="Kale V."/>
            <person name="Holt S."/>
            <person name="Cochrane G."/>
            <person name="Meng A."/>
            <person name="Brown T."/>
            <person name="Cohen L."/>
        </authorList>
    </citation>
    <scope>NUCLEOTIDE SEQUENCE</scope>
    <source>
        <strain evidence="4">UTEX LB 985</strain>
    </source>
</reference>
<dbReference type="InterPro" id="IPR016024">
    <property type="entry name" value="ARM-type_fold"/>
</dbReference>
<dbReference type="SMART" id="SM00185">
    <property type="entry name" value="ARM"/>
    <property type="match status" value="14"/>
</dbReference>
<feature type="compositionally biased region" description="Low complexity" evidence="2">
    <location>
        <begin position="893"/>
        <end position="911"/>
    </location>
</feature>
<evidence type="ECO:0000256" key="1">
    <source>
        <dbReference type="PROSITE-ProRule" id="PRU00259"/>
    </source>
</evidence>
<dbReference type="EMBL" id="HBGU01058979">
    <property type="protein sequence ID" value="CAD9512024.1"/>
    <property type="molecule type" value="Transcribed_RNA"/>
</dbReference>
<feature type="repeat" description="ARM" evidence="1">
    <location>
        <begin position="479"/>
        <end position="525"/>
    </location>
</feature>
<dbReference type="InterPro" id="IPR058678">
    <property type="entry name" value="ARM_PUB"/>
</dbReference>
<evidence type="ECO:0000259" key="3">
    <source>
        <dbReference type="Pfam" id="PF25598"/>
    </source>
</evidence>
<sequence length="1046" mass="107802">MAASALGRIAMQSEGHSAIVTRELVKLLASETETVRQRASGALRDMATKEKSSGGTRKGGAQKGNSTTGGGAALVTLLKDGLKDDNTEAQEYALLSLSSIVDTASKEQIVQAGCINPLIASLTGGKLSAVAQEHATVVLSGLAPIGSNALAIREANGIGALVMMLSEGTGDAKELAASTLAQIAMRAGAALEIAKAGAVSAFVQWLVDPTLGPPGVAARALSEIALDNPDTQAQIAEEGAIAPLVSMVATAASSSDGPTVQEGKLKRRSSVNLLHAPRPISLANAEALKVSTVATGALATLAKDSPVNQIMIMELGGIPPLVELLKSKVSFWHENATKALWHLADLEENRSYIAKAGGLAPLVLLLTSSDNLVTQQYTAAALEALARDHTENQIALAKVGAIVPLVALLGSESVKTQHHAVDALLSLASHDVDSRNAVVARLVAVLGVRNAAAQMKSAEALAMLAARSAENRKAITAANAIEPLVSLLGDGRRVHSETPQERAAAVLASLARSGENKAAIVAAGGGLPLCAMLSSDSPEAQAHAACCLWHLSALASSRDAITSCGCIVPLVALLSAGSTDTQTCSAGALWHLASSADNRIAMVRSGCIEPLVKLLGSPSGEAREHSAAVLSTLARSQGQNKKAIFFAGGIPPLIEMLSELSTTAQKFAAASLWGLADGKDGVFDKDIAELGGVKPLIEVLMTNDPNTRGFAAACLLCLCKDPEAVKTILREGGTEPLLVLAHGPATWLRTQAVNMLKLLGIPIPDPEETLVSFLVPSVSPGRDMAGSHGGGKGAGHEGGHVGGHVGGHEGGHGGSYGSGRWGSPEGGGAKRPASEKALGQAEATSIVEPTSVEAGSTAHGNLLGYKSHNNGTYTDSAHTDRVGTSRSGRITHRGSTGSVTGRRTNRSGRSSIIQSSARGKTSEVLVARTKLKIRSTPELSSVDLGDLAPGSLVRITDIRELADGTRRVCIAYEGKAPVGWVSFVSKLDHRETLLPLSDPEAAEAMAGLQESTRATSTDAKTSFVKNLKFKFFSFQLHHTTGFQGFV</sequence>
<feature type="compositionally biased region" description="Gly residues" evidence="2">
    <location>
        <begin position="56"/>
        <end position="67"/>
    </location>
</feature>
<feature type="repeat" description="ARM" evidence="1">
    <location>
        <begin position="357"/>
        <end position="400"/>
    </location>
</feature>
<protein>
    <recommendedName>
        <fullName evidence="3">U-box domain-containing protein</fullName>
    </recommendedName>
</protein>
<feature type="compositionally biased region" description="Gly residues" evidence="2">
    <location>
        <begin position="812"/>
        <end position="829"/>
    </location>
</feature>
<dbReference type="SUPFAM" id="SSF48371">
    <property type="entry name" value="ARM repeat"/>
    <property type="match status" value="2"/>
</dbReference>
<feature type="domain" description="U-box" evidence="3">
    <location>
        <begin position="451"/>
        <end position="701"/>
    </location>
</feature>
<organism evidence="4">
    <name type="scientific">Haptolina brevifila</name>
    <dbReference type="NCBI Taxonomy" id="156173"/>
    <lineage>
        <taxon>Eukaryota</taxon>
        <taxon>Haptista</taxon>
        <taxon>Haptophyta</taxon>
        <taxon>Prymnesiophyceae</taxon>
        <taxon>Prymnesiales</taxon>
        <taxon>Prymnesiaceae</taxon>
        <taxon>Haptolina</taxon>
    </lineage>
</organism>
<gene>
    <name evidence="4" type="ORF">CBRE1094_LOCUS32066</name>
</gene>
<dbReference type="PROSITE" id="PS50176">
    <property type="entry name" value="ARM_REPEAT"/>
    <property type="match status" value="5"/>
</dbReference>
<accession>A0A7S2I950</accession>